<evidence type="ECO:0000256" key="2">
    <source>
        <dbReference type="SAM" id="Coils"/>
    </source>
</evidence>
<keyword evidence="4" id="KW-1133">Transmembrane helix</keyword>
<feature type="transmembrane region" description="Helical" evidence="4">
    <location>
        <begin position="61"/>
        <end position="81"/>
    </location>
</feature>
<protein>
    <recommendedName>
        <fullName evidence="5">Aspartyl/asparaginy/proline hydroxylase domain-containing protein</fullName>
    </recommendedName>
</protein>
<feature type="compositionally biased region" description="Polar residues" evidence="3">
    <location>
        <begin position="267"/>
        <end position="280"/>
    </location>
</feature>
<keyword evidence="4" id="KW-0812">Transmembrane</keyword>
<keyword evidence="7" id="KW-1185">Reference proteome</keyword>
<dbReference type="EMBL" id="JAFNEN010000182">
    <property type="protein sequence ID" value="KAG8190497.1"/>
    <property type="molecule type" value="Genomic_DNA"/>
</dbReference>
<feature type="compositionally biased region" description="Acidic residues" evidence="3">
    <location>
        <begin position="207"/>
        <end position="225"/>
    </location>
</feature>
<evidence type="ECO:0000313" key="6">
    <source>
        <dbReference type="EMBL" id="KAG8190497.1"/>
    </source>
</evidence>
<dbReference type="SMART" id="SM00028">
    <property type="entry name" value="TPR"/>
    <property type="match status" value="3"/>
</dbReference>
<comment type="similarity">
    <text evidence="1">Belongs to the aspartyl/asparaginyl beta-hydroxylase family.</text>
</comment>
<evidence type="ECO:0000259" key="5">
    <source>
        <dbReference type="Pfam" id="PF05118"/>
    </source>
</evidence>
<proteinExistence type="inferred from homology"/>
<dbReference type="PANTHER" id="PTHR12366">
    <property type="entry name" value="ASPARTYL/ASPARAGINYL BETA-HYDROXYLASE"/>
    <property type="match status" value="1"/>
</dbReference>
<feature type="compositionally biased region" description="Basic and acidic residues" evidence="3">
    <location>
        <begin position="179"/>
        <end position="206"/>
    </location>
</feature>
<feature type="coiled-coil region" evidence="2">
    <location>
        <begin position="364"/>
        <end position="391"/>
    </location>
</feature>
<accession>A0AAV6V164</accession>
<dbReference type="Pfam" id="PF13181">
    <property type="entry name" value="TPR_8"/>
    <property type="match status" value="1"/>
</dbReference>
<evidence type="ECO:0000313" key="7">
    <source>
        <dbReference type="Proteomes" id="UP000827092"/>
    </source>
</evidence>
<feature type="region of interest" description="Disordered" evidence="3">
    <location>
        <begin position="27"/>
        <end position="52"/>
    </location>
</feature>
<dbReference type="Proteomes" id="UP000827092">
    <property type="component" value="Unassembled WGS sequence"/>
</dbReference>
<dbReference type="PANTHER" id="PTHR12366:SF29">
    <property type="entry name" value="ASPARTYL BETA-HYDROXYLASE, ISOFORM L"/>
    <property type="match status" value="1"/>
</dbReference>
<organism evidence="6 7">
    <name type="scientific">Oedothorax gibbosus</name>
    <dbReference type="NCBI Taxonomy" id="931172"/>
    <lineage>
        <taxon>Eukaryota</taxon>
        <taxon>Metazoa</taxon>
        <taxon>Ecdysozoa</taxon>
        <taxon>Arthropoda</taxon>
        <taxon>Chelicerata</taxon>
        <taxon>Arachnida</taxon>
        <taxon>Araneae</taxon>
        <taxon>Araneomorphae</taxon>
        <taxon>Entelegynae</taxon>
        <taxon>Araneoidea</taxon>
        <taxon>Linyphiidae</taxon>
        <taxon>Erigoninae</taxon>
        <taxon>Oedothorax</taxon>
    </lineage>
</organism>
<feature type="region of interest" description="Disordered" evidence="3">
    <location>
        <begin position="158"/>
        <end position="287"/>
    </location>
</feature>
<name>A0AAV6V164_9ARAC</name>
<evidence type="ECO:0000256" key="1">
    <source>
        <dbReference type="ARBA" id="ARBA00007730"/>
    </source>
</evidence>
<dbReference type="InterPro" id="IPR019734">
    <property type="entry name" value="TPR_rpt"/>
</dbReference>
<dbReference type="InterPro" id="IPR007803">
    <property type="entry name" value="Asp/Arg/Pro-Hydrxlase"/>
</dbReference>
<dbReference type="AlphaFoldDB" id="A0AAV6V164"/>
<keyword evidence="2" id="KW-0175">Coiled coil</keyword>
<dbReference type="Gene3D" id="2.60.120.330">
    <property type="entry name" value="B-lactam Antibiotic, Isopenicillin N Synthase, Chain"/>
    <property type="match status" value="1"/>
</dbReference>
<keyword evidence="4" id="KW-0472">Membrane</keyword>
<dbReference type="Pfam" id="PF05118">
    <property type="entry name" value="Asp_Arg_Hydrox"/>
    <property type="match status" value="1"/>
</dbReference>
<feature type="compositionally biased region" description="Polar residues" evidence="3">
    <location>
        <begin position="238"/>
        <end position="259"/>
    </location>
</feature>
<dbReference type="Gene3D" id="1.25.40.10">
    <property type="entry name" value="Tetratricopeptide repeat domain"/>
    <property type="match status" value="1"/>
</dbReference>
<evidence type="ECO:0000256" key="4">
    <source>
        <dbReference type="SAM" id="Phobius"/>
    </source>
</evidence>
<feature type="compositionally biased region" description="Basic and acidic residues" evidence="3">
    <location>
        <begin position="112"/>
        <end position="125"/>
    </location>
</feature>
<evidence type="ECO:0000256" key="3">
    <source>
        <dbReference type="SAM" id="MobiDB-lite"/>
    </source>
</evidence>
<dbReference type="SUPFAM" id="SSF48452">
    <property type="entry name" value="TPR-like"/>
    <property type="match status" value="1"/>
</dbReference>
<feature type="region of interest" description="Disordered" evidence="3">
    <location>
        <begin position="112"/>
        <end position="135"/>
    </location>
</feature>
<dbReference type="GO" id="GO:0005783">
    <property type="term" value="C:endoplasmic reticulum"/>
    <property type="evidence" value="ECO:0007669"/>
    <property type="project" value="TreeGrafter"/>
</dbReference>
<reference evidence="6 7" key="1">
    <citation type="journal article" date="2022" name="Nat. Ecol. Evol.">
        <title>A masculinizing supergene underlies an exaggerated male reproductive morph in a spider.</title>
        <authorList>
            <person name="Hendrickx F."/>
            <person name="De Corte Z."/>
            <person name="Sonet G."/>
            <person name="Van Belleghem S.M."/>
            <person name="Kostlbacher S."/>
            <person name="Vangestel C."/>
        </authorList>
    </citation>
    <scope>NUCLEOTIDE SEQUENCE [LARGE SCALE GENOMIC DNA]</scope>
    <source>
        <strain evidence="6">W744_W776</strain>
    </source>
</reference>
<dbReference type="GO" id="GO:0062101">
    <property type="term" value="F:peptidyl-aspartic acid 3-dioxygenase activity"/>
    <property type="evidence" value="ECO:0007669"/>
    <property type="project" value="InterPro"/>
</dbReference>
<gene>
    <name evidence="6" type="ORF">JTE90_006671</name>
</gene>
<dbReference type="InterPro" id="IPR011990">
    <property type="entry name" value="TPR-like_helical_dom_sf"/>
</dbReference>
<dbReference type="InterPro" id="IPR027443">
    <property type="entry name" value="IPNS-like_sf"/>
</dbReference>
<feature type="compositionally biased region" description="Basic and acidic residues" evidence="3">
    <location>
        <begin position="27"/>
        <end position="41"/>
    </location>
</feature>
<comment type="caution">
    <text evidence="6">The sequence shown here is derived from an EMBL/GenBank/DDBJ whole genome shotgun (WGS) entry which is preliminary data.</text>
</comment>
<dbReference type="InterPro" id="IPR039038">
    <property type="entry name" value="ASPH"/>
</dbReference>
<sequence>MSDKEPRRRKKRKEFQVAKKEDLHSDDHFFTSTKADIKDSDQENDDEIPHPSNQPSLCAKFVFVLLFSALVVSMSFVYISLQGTNRRELELFDEEHHAEEPDVLHDIHEADHGEEGHHQTEHGEDGHDEPDDTVKWSLSNTFSQENIEALLPGISNILSFQGGASEGSEDTNEQEPSTAEERDSSTEDLKESIEHVPDAVDMKSEENDPNDMEENEDLDDDDELSPEVSTTPEPPQERFTQQDTFKTETTSQPPQTDSKPSQREETVTSSPVESDYSTSLPEDEEDFASNLEELSNEPPQDASEDPEDVSFYERMDITNEADYEIRRELDELEKALEQSPDKTLKKCEDLLRLHKDSPRLHYTRAQVLDKMAEAQRSNKLLEDAIAEYQKVMALKGVPMELYLMAGKRAADRMRFRGFMGKSLTLLLEMANKFPKNVEIQNLVAVGYLLIGRNKESKKVLYEVLKLSPNSGFAKVHLGFILKTDDSNYQEAIKLLREGLATKEPGVVDGRFYFHLGDALHRVGKQEKALEVYNEAVKEGLFLSAYQRSLYNVNGLTGKPWWNPLKTTYAPYFKLLEKNWKAIRDEALSLADEKISGFMPETEGLQEKGDWKQFELFARGRKIEKNCLRAPKTCALVSQMPDAASCKRGQVKFSIMQPSTHVWAHTGPTNCRLRSHLGLVVPDGATIRVADEIRSWEEGKVLLFDDSFEHEVWHNGNSSRLVLIVDFWHPELTAYQKKSLTPI</sequence>
<feature type="domain" description="Aspartyl/asparaginy/proline hydroxylase" evidence="5">
    <location>
        <begin position="576"/>
        <end position="729"/>
    </location>
</feature>
<dbReference type="SUPFAM" id="SSF51197">
    <property type="entry name" value="Clavaminate synthase-like"/>
    <property type="match status" value="1"/>
</dbReference>